<accession>A0AAV2QJ21</accession>
<evidence type="ECO:0000256" key="1">
    <source>
        <dbReference type="SAM" id="MobiDB-lite"/>
    </source>
</evidence>
<reference evidence="2 3" key="1">
    <citation type="submission" date="2024-05" db="EMBL/GenBank/DDBJ databases">
        <authorList>
            <person name="Wallberg A."/>
        </authorList>
    </citation>
    <scope>NUCLEOTIDE SEQUENCE [LARGE SCALE GENOMIC DNA]</scope>
</reference>
<gene>
    <name evidence="2" type="ORF">MNOR_LOCUS13626</name>
</gene>
<name>A0AAV2QJ21_MEGNR</name>
<dbReference type="Proteomes" id="UP001497623">
    <property type="component" value="Unassembled WGS sequence"/>
</dbReference>
<feature type="non-terminal residue" evidence="2">
    <location>
        <position position="223"/>
    </location>
</feature>
<proteinExistence type="predicted"/>
<evidence type="ECO:0000313" key="2">
    <source>
        <dbReference type="EMBL" id="CAL4088754.1"/>
    </source>
</evidence>
<comment type="caution">
    <text evidence="2">The sequence shown here is derived from an EMBL/GenBank/DDBJ whole genome shotgun (WGS) entry which is preliminary data.</text>
</comment>
<dbReference type="AlphaFoldDB" id="A0AAV2QJ21"/>
<organism evidence="2 3">
    <name type="scientific">Meganyctiphanes norvegica</name>
    <name type="common">Northern krill</name>
    <name type="synonym">Thysanopoda norvegica</name>
    <dbReference type="NCBI Taxonomy" id="48144"/>
    <lineage>
        <taxon>Eukaryota</taxon>
        <taxon>Metazoa</taxon>
        <taxon>Ecdysozoa</taxon>
        <taxon>Arthropoda</taxon>
        <taxon>Crustacea</taxon>
        <taxon>Multicrustacea</taxon>
        <taxon>Malacostraca</taxon>
        <taxon>Eumalacostraca</taxon>
        <taxon>Eucarida</taxon>
        <taxon>Euphausiacea</taxon>
        <taxon>Euphausiidae</taxon>
        <taxon>Meganyctiphanes</taxon>
    </lineage>
</organism>
<protein>
    <submittedName>
        <fullName evidence="2">Uncharacterized protein</fullName>
    </submittedName>
</protein>
<feature type="non-terminal residue" evidence="2">
    <location>
        <position position="1"/>
    </location>
</feature>
<keyword evidence="3" id="KW-1185">Reference proteome</keyword>
<evidence type="ECO:0000313" key="3">
    <source>
        <dbReference type="Proteomes" id="UP001497623"/>
    </source>
</evidence>
<dbReference type="EMBL" id="CAXKWB010007869">
    <property type="protein sequence ID" value="CAL4088754.1"/>
    <property type="molecule type" value="Genomic_DNA"/>
</dbReference>
<sequence length="223" mass="23909">SVWIKTWSISSMCKIVTIFALVHVIVCRPFCTQHGAGHDPDPIRTPPLKLTGRAIPLDHHGTYTDVRDGVKVNVHYGEDETGVHAEFVKPLGENRGGTSSRRGGDGTQAPPQAGTQVYDESGSETNLGYQGCMGSECYQGGSAAADTDDDIYSLEKSLKSGQAAVVVDDAGGMISAGSGFMIPNNLYNTNPEDVLAAIQNGEPIKVVGYDDIDRYLNKRKRHA</sequence>
<feature type="region of interest" description="Disordered" evidence="1">
    <location>
        <begin position="85"/>
        <end position="123"/>
    </location>
</feature>